<keyword evidence="1" id="KW-0378">Hydrolase</keyword>
<dbReference type="Gene3D" id="3.60.21.10">
    <property type="match status" value="1"/>
</dbReference>
<dbReference type="PANTHER" id="PTHR11575:SF24">
    <property type="entry name" value="5'-NUCLEOTIDASE"/>
    <property type="match status" value="1"/>
</dbReference>
<name>A0ABQ1I7J0_9ALTE</name>
<keyword evidence="1" id="KW-0547">Nucleotide-binding</keyword>
<evidence type="ECO:0000313" key="4">
    <source>
        <dbReference type="EMBL" id="GGB21593.1"/>
    </source>
</evidence>
<evidence type="ECO:0000256" key="1">
    <source>
        <dbReference type="RuleBase" id="RU362119"/>
    </source>
</evidence>
<dbReference type="SUPFAM" id="SSF55816">
    <property type="entry name" value="5'-nucleotidase (syn. UDP-sugar hydrolase), C-terminal domain"/>
    <property type="match status" value="1"/>
</dbReference>
<evidence type="ECO:0000256" key="2">
    <source>
        <dbReference type="SAM" id="MobiDB-lite"/>
    </source>
</evidence>
<evidence type="ECO:0000313" key="5">
    <source>
        <dbReference type="Proteomes" id="UP000651977"/>
    </source>
</evidence>
<dbReference type="InterPro" id="IPR029052">
    <property type="entry name" value="Metallo-depent_PP-like"/>
</dbReference>
<feature type="domain" description="5'-Nucleotidase C-terminal" evidence="3">
    <location>
        <begin position="409"/>
        <end position="612"/>
    </location>
</feature>
<evidence type="ECO:0000259" key="3">
    <source>
        <dbReference type="Pfam" id="PF02872"/>
    </source>
</evidence>
<reference evidence="5" key="1">
    <citation type="journal article" date="2019" name="Int. J. Syst. Evol. Microbiol.">
        <title>The Global Catalogue of Microorganisms (GCM) 10K type strain sequencing project: providing services to taxonomists for standard genome sequencing and annotation.</title>
        <authorList>
            <consortium name="The Broad Institute Genomics Platform"/>
            <consortium name="The Broad Institute Genome Sequencing Center for Infectious Disease"/>
            <person name="Wu L."/>
            <person name="Ma J."/>
        </authorList>
    </citation>
    <scope>NUCLEOTIDE SEQUENCE [LARGE SCALE GENOMIC DNA]</scope>
    <source>
        <strain evidence="5">CGMCC 1.10131</strain>
    </source>
</reference>
<dbReference type="Proteomes" id="UP000651977">
    <property type="component" value="Unassembled WGS sequence"/>
</dbReference>
<proteinExistence type="inferred from homology"/>
<dbReference type="InterPro" id="IPR008334">
    <property type="entry name" value="5'-Nucleotdase_C"/>
</dbReference>
<dbReference type="Gene3D" id="3.90.780.10">
    <property type="entry name" value="5'-Nucleotidase, C-terminal domain"/>
    <property type="match status" value="1"/>
</dbReference>
<comment type="caution">
    <text evidence="4">The sequence shown here is derived from an EMBL/GenBank/DDBJ whole genome shotgun (WGS) entry which is preliminary data.</text>
</comment>
<feature type="region of interest" description="Disordered" evidence="2">
    <location>
        <begin position="661"/>
        <end position="688"/>
    </location>
</feature>
<dbReference type="PRINTS" id="PR01607">
    <property type="entry name" value="APYRASEFAMLY"/>
</dbReference>
<dbReference type="Pfam" id="PF02872">
    <property type="entry name" value="5_nucleotid_C"/>
    <property type="match status" value="1"/>
</dbReference>
<dbReference type="EMBL" id="BMDY01000043">
    <property type="protein sequence ID" value="GGB21593.1"/>
    <property type="molecule type" value="Genomic_DNA"/>
</dbReference>
<gene>
    <name evidence="4" type="ORF">GCM10007414_38740</name>
</gene>
<keyword evidence="5" id="KW-1185">Reference proteome</keyword>
<comment type="similarity">
    <text evidence="1">Belongs to the 5'-nucleotidase family.</text>
</comment>
<organism evidence="4 5">
    <name type="scientific">Agarivorans gilvus</name>
    <dbReference type="NCBI Taxonomy" id="680279"/>
    <lineage>
        <taxon>Bacteria</taxon>
        <taxon>Pseudomonadati</taxon>
        <taxon>Pseudomonadota</taxon>
        <taxon>Gammaproteobacteria</taxon>
        <taxon>Alteromonadales</taxon>
        <taxon>Alteromonadaceae</taxon>
        <taxon>Agarivorans</taxon>
    </lineage>
</organism>
<sequence length="688" mass="72065">MTMMKASLLFKKHNLAIFVATALSVAPLTGCDSDDDDSSNIQSASYTLQLLHVADMDGSNATALSNAGNFASNVAALTGEYPDNTLFLSSGDNYIPGSRYEAGADISMESVDGVGVSGVGRADIAMLNAMGLQASAVGNHDLDGGTAEFASIVAAETAEDSESTTDSYDYPGAQFPYLSSNMIFADDANTAPLVTADGQTASDIPNSLAATTIIEVNGEKIGIVGATTPTNEVITSTGDITVLPASDATNELAAIIQEKVDALTATGINKVILLSHMQTIAIEKELATLLKDVDIIVAGGSNTLLADNTDRLWAGDSAADDYPLIRQDADGKDVAIVNVDGDYKYLGRLVVDFNEDGDLLVDTINSDISGAYISDDEMVTTLGGTPNQGVDDIVTAMNNVIVAAESNIIGHTAVYLNGIKSQVRSEETNLGNLTADANLWYAQQEDSEVVISLKNGGGIRASIGYAAYPAGSTSAEDLVYYPPAAYPDAGKGAGDISQYDLQSALAFNNALAITELTATELKALIEHGVSDIDPTDASGYGGGKFPQISGMSFTFDANLDADSRVTMLSVDTDGDGTYDDTIVSDGILVGDTSRTFKMVTLSYLGEGGDGYPFTCTQATESDPCSNMVYLEDNMTNDPAKSDFASSGTEQDAFAEYLQANYPDSESSYNMTDDIEDESVTDSRIIRTN</sequence>
<dbReference type="InterPro" id="IPR006179">
    <property type="entry name" value="5_nucleotidase/apyrase"/>
</dbReference>
<feature type="chain" id="PRO_5045001285" description="5'-Nucleotidase C-terminal domain-containing protein" evidence="1">
    <location>
        <begin position="23"/>
        <end position="688"/>
    </location>
</feature>
<dbReference type="SUPFAM" id="SSF56300">
    <property type="entry name" value="Metallo-dependent phosphatases"/>
    <property type="match status" value="1"/>
</dbReference>
<keyword evidence="1" id="KW-0732">Signal</keyword>
<dbReference type="PANTHER" id="PTHR11575">
    <property type="entry name" value="5'-NUCLEOTIDASE-RELATED"/>
    <property type="match status" value="1"/>
</dbReference>
<dbReference type="InterPro" id="IPR036907">
    <property type="entry name" value="5'-Nucleotdase_C_sf"/>
</dbReference>
<feature type="signal peptide" evidence="1">
    <location>
        <begin position="1"/>
        <end position="22"/>
    </location>
</feature>
<protein>
    <recommendedName>
        <fullName evidence="3">5'-Nucleotidase C-terminal domain-containing protein</fullName>
    </recommendedName>
</protein>
<accession>A0ABQ1I7J0</accession>
<feature type="compositionally biased region" description="Polar residues" evidence="2">
    <location>
        <begin position="661"/>
        <end position="670"/>
    </location>
</feature>